<gene>
    <name evidence="1" type="ORF">ALC62_14053</name>
</gene>
<dbReference type="EMBL" id="KQ978316">
    <property type="protein sequence ID" value="KYM95300.1"/>
    <property type="molecule type" value="Genomic_DNA"/>
</dbReference>
<proteinExistence type="predicted"/>
<name>A0A151I9K0_9HYME</name>
<reference evidence="1 2" key="1">
    <citation type="submission" date="2016-03" db="EMBL/GenBank/DDBJ databases">
        <title>Cyphomyrmex costatus WGS genome.</title>
        <authorList>
            <person name="Nygaard S."/>
            <person name="Hu H."/>
            <person name="Boomsma J."/>
            <person name="Zhang G."/>
        </authorList>
    </citation>
    <scope>NUCLEOTIDE SEQUENCE [LARGE SCALE GENOMIC DNA]</scope>
    <source>
        <strain evidence="1">MS0001</strain>
        <tissue evidence="1">Whole body</tissue>
    </source>
</reference>
<accession>A0A151I9K0</accession>
<keyword evidence="2" id="KW-1185">Reference proteome</keyword>
<organism evidence="1 2">
    <name type="scientific">Cyphomyrmex costatus</name>
    <dbReference type="NCBI Taxonomy" id="456900"/>
    <lineage>
        <taxon>Eukaryota</taxon>
        <taxon>Metazoa</taxon>
        <taxon>Ecdysozoa</taxon>
        <taxon>Arthropoda</taxon>
        <taxon>Hexapoda</taxon>
        <taxon>Insecta</taxon>
        <taxon>Pterygota</taxon>
        <taxon>Neoptera</taxon>
        <taxon>Endopterygota</taxon>
        <taxon>Hymenoptera</taxon>
        <taxon>Apocrita</taxon>
        <taxon>Aculeata</taxon>
        <taxon>Formicoidea</taxon>
        <taxon>Formicidae</taxon>
        <taxon>Myrmicinae</taxon>
        <taxon>Cyphomyrmex</taxon>
    </lineage>
</organism>
<sequence>MANIENIPPNVTKCGHCGWVITALIRKNIKDHNCFSLFDEATHVLCSDGNSILMFDKDKFVSASNDEVEELQQS</sequence>
<dbReference type="Proteomes" id="UP000078542">
    <property type="component" value="Unassembled WGS sequence"/>
</dbReference>
<protein>
    <submittedName>
        <fullName evidence="1">Uncharacterized protein</fullName>
    </submittedName>
</protein>
<evidence type="ECO:0000313" key="2">
    <source>
        <dbReference type="Proteomes" id="UP000078542"/>
    </source>
</evidence>
<evidence type="ECO:0000313" key="1">
    <source>
        <dbReference type="EMBL" id="KYM95300.1"/>
    </source>
</evidence>
<dbReference type="AlphaFoldDB" id="A0A151I9K0"/>